<dbReference type="AlphaFoldDB" id="A0A9Q1J4L6"/>
<proteinExistence type="predicted"/>
<reference evidence="1" key="1">
    <citation type="journal article" date="2023" name="Science">
        <title>Genome structures resolve the early diversification of teleost fishes.</title>
        <authorList>
            <person name="Parey E."/>
            <person name="Louis A."/>
            <person name="Montfort J."/>
            <person name="Bouchez O."/>
            <person name="Roques C."/>
            <person name="Iampietro C."/>
            <person name="Lluch J."/>
            <person name="Castinel A."/>
            <person name="Donnadieu C."/>
            <person name="Desvignes T."/>
            <person name="Floi Bucao C."/>
            <person name="Jouanno E."/>
            <person name="Wen M."/>
            <person name="Mejri S."/>
            <person name="Dirks R."/>
            <person name="Jansen H."/>
            <person name="Henkel C."/>
            <person name="Chen W.J."/>
            <person name="Zahm M."/>
            <person name="Cabau C."/>
            <person name="Klopp C."/>
            <person name="Thompson A.W."/>
            <person name="Robinson-Rechavi M."/>
            <person name="Braasch I."/>
            <person name="Lecointre G."/>
            <person name="Bobe J."/>
            <person name="Postlethwait J.H."/>
            <person name="Berthelot C."/>
            <person name="Roest Crollius H."/>
            <person name="Guiguen Y."/>
        </authorList>
    </citation>
    <scope>NUCLEOTIDE SEQUENCE</scope>
    <source>
        <strain evidence="1">WJC10195</strain>
    </source>
</reference>
<keyword evidence="2" id="KW-1185">Reference proteome</keyword>
<evidence type="ECO:0000313" key="2">
    <source>
        <dbReference type="Proteomes" id="UP001152622"/>
    </source>
</evidence>
<dbReference type="Proteomes" id="UP001152622">
    <property type="component" value="Chromosome 3"/>
</dbReference>
<evidence type="ECO:0008006" key="3">
    <source>
        <dbReference type="Google" id="ProtNLM"/>
    </source>
</evidence>
<accession>A0A9Q1J4L6</accession>
<dbReference type="PANTHER" id="PTHR47027:SF20">
    <property type="entry name" value="REVERSE TRANSCRIPTASE-LIKE PROTEIN WITH RNA-DIRECTED DNA POLYMERASE DOMAIN"/>
    <property type="match status" value="1"/>
</dbReference>
<organism evidence="1 2">
    <name type="scientific">Synaphobranchus kaupii</name>
    <name type="common">Kaup's arrowtooth eel</name>
    <dbReference type="NCBI Taxonomy" id="118154"/>
    <lineage>
        <taxon>Eukaryota</taxon>
        <taxon>Metazoa</taxon>
        <taxon>Chordata</taxon>
        <taxon>Craniata</taxon>
        <taxon>Vertebrata</taxon>
        <taxon>Euteleostomi</taxon>
        <taxon>Actinopterygii</taxon>
        <taxon>Neopterygii</taxon>
        <taxon>Teleostei</taxon>
        <taxon>Anguilliformes</taxon>
        <taxon>Synaphobranchidae</taxon>
        <taxon>Synaphobranchus</taxon>
    </lineage>
</organism>
<gene>
    <name evidence="1" type="ORF">SKAU_G00094030</name>
</gene>
<protein>
    <recommendedName>
        <fullName evidence="3">Reverse transcriptase domain-containing protein</fullName>
    </recommendedName>
</protein>
<dbReference type="OrthoDB" id="410381at2759"/>
<dbReference type="EMBL" id="JAINUF010000003">
    <property type="protein sequence ID" value="KAJ8369375.1"/>
    <property type="molecule type" value="Genomic_DNA"/>
</dbReference>
<name>A0A9Q1J4L6_SYNKA</name>
<dbReference type="PANTHER" id="PTHR47027">
    <property type="entry name" value="REVERSE TRANSCRIPTASE DOMAIN-CONTAINING PROTEIN"/>
    <property type="match status" value="1"/>
</dbReference>
<evidence type="ECO:0000313" key="1">
    <source>
        <dbReference type="EMBL" id="KAJ8369375.1"/>
    </source>
</evidence>
<comment type="caution">
    <text evidence="1">The sequence shown here is derived from an EMBL/GenBank/DDBJ whole genome shotgun (WGS) entry which is preliminary data.</text>
</comment>
<sequence>MNENGQRLLEFCTYHNLCITNSYFQTKPRYKVSWRHPQSGHWHYLDQILTQHADLRGILQTCSFHSADCDIDHSLMCCIVKLQTKDIHRAKPTGVPRIDSSKAANPTKAEAFLCALDESLPYLPQSCSAQQYWDGLRDTIYSMALTGFGKKLRRSNDWFEANCSFVATSNQLMTQATSKACMMASKRYLDHHPHTTALLKSPFGETITDRSKQLDRWVEHYSELYASDNTVSEAALCHVERQPAMEELDMEPTTEKLSKALNNLTCGKAPDSNGITAKSKVRPLIIRDMLFADDAAVAAHSQEHLQTLMDRFTQACQDFSLNKTKSMGQGTDNPLSITICNYTLEAVSSFTYLGSTITNNLSLDAELSSRIGKAASTFGKLKARVWDNGKLTAHTKVQVYRACVINTLLYGSEAWTTYSHQEQRINSFHLHCLRHILGITWRDRITHTAVLERAQLAGPCPAVRLQWQQTFRSGLLTYETTLAQHREAKRTKRKQQQQDTTTPSTSLGPAYTCNIYGRVCLSWIGLQQMLR</sequence>